<gene>
    <name evidence="1" type="ORF">DAMO_2681</name>
</gene>
<proteinExistence type="predicted"/>
<dbReference type="AlphaFoldDB" id="D5MKD2"/>
<evidence type="ECO:0000313" key="2">
    <source>
        <dbReference type="Proteomes" id="UP000006898"/>
    </source>
</evidence>
<protein>
    <submittedName>
        <fullName evidence="1">Uncharacterized protein</fullName>
    </submittedName>
</protein>
<evidence type="ECO:0000313" key="1">
    <source>
        <dbReference type="EMBL" id="CBE69754.1"/>
    </source>
</evidence>
<dbReference type="HOGENOM" id="CLU_2895634_0_0_0"/>
<organism evidence="1 2">
    <name type="scientific">Methylomirabilis oxygeniifera</name>
    <dbReference type="NCBI Taxonomy" id="671143"/>
    <lineage>
        <taxon>Bacteria</taxon>
        <taxon>Candidatus Methylomirabilota</taxon>
        <taxon>Candidatus Methylomirabilia</taxon>
        <taxon>Candidatus Methylomirabilales</taxon>
        <taxon>Candidatus Methylomirabilaceae</taxon>
        <taxon>Candidatus Methylomirabilis</taxon>
    </lineage>
</organism>
<dbReference type="EMBL" id="FP565575">
    <property type="protein sequence ID" value="CBE69754.1"/>
    <property type="molecule type" value="Genomic_DNA"/>
</dbReference>
<dbReference type="KEGG" id="mox:DAMO_2681"/>
<dbReference type="STRING" id="671143.DAMO_2681"/>
<dbReference type="Proteomes" id="UP000006898">
    <property type="component" value="Chromosome"/>
</dbReference>
<accession>D5MKD2</accession>
<name>D5MKD2_METO1</name>
<reference evidence="1 2" key="1">
    <citation type="journal article" date="2010" name="Nature">
        <title>Nitrite-driven anaerobic methane oxidation by oxygenic bacteria.</title>
        <authorList>
            <person name="Ettwig K.F."/>
            <person name="Butler M.K."/>
            <person name="Le Paslier D."/>
            <person name="Pelletier E."/>
            <person name="Mangenot S."/>
            <person name="Kuypers M.M.M."/>
            <person name="Schreiber F."/>
            <person name="Dutilh B.E."/>
            <person name="Zedelius J."/>
            <person name="de Beer D."/>
            <person name="Gloerich J."/>
            <person name="Wessels H.J.C.T."/>
            <person name="van Allen T."/>
            <person name="Luesken F."/>
            <person name="Wu M."/>
            <person name="van de Pas-Schoonen K.T."/>
            <person name="Op den Camp H.J.M."/>
            <person name="Janssen-Megens E.M."/>
            <person name="Francoijs K-J."/>
            <person name="Stunnenberg H."/>
            <person name="Weissenbach J."/>
            <person name="Jetten M.S.M."/>
            <person name="Strous M."/>
        </authorList>
    </citation>
    <scope>NUCLEOTIDE SEQUENCE [LARGE SCALE GENOMIC DNA]</scope>
</reference>
<sequence length="62" mass="6640">MSVKLKAVQGMRKACHRSASIAFSVNPFLLADLTSLRYSGNINSAAISRLSIGIWGLILSGF</sequence>